<dbReference type="OrthoDB" id="1066044at2"/>
<dbReference type="AlphaFoldDB" id="A0A7J5AKJ7"/>
<organism evidence="2 3">
    <name type="scientific">Flavobacterium luteum</name>
    <dbReference type="NCBI Taxonomy" id="2026654"/>
    <lineage>
        <taxon>Bacteria</taxon>
        <taxon>Pseudomonadati</taxon>
        <taxon>Bacteroidota</taxon>
        <taxon>Flavobacteriia</taxon>
        <taxon>Flavobacteriales</taxon>
        <taxon>Flavobacteriaceae</taxon>
        <taxon>Flavobacterium</taxon>
    </lineage>
</organism>
<dbReference type="RefSeq" id="WP_151106151.1">
    <property type="nucleotide sequence ID" value="NZ_WAEM01000001.1"/>
</dbReference>
<keyword evidence="3" id="KW-1185">Reference proteome</keyword>
<name>A0A7J5AKJ7_9FLAO</name>
<dbReference type="EMBL" id="WAEM01000001">
    <property type="protein sequence ID" value="KAB1157958.1"/>
    <property type="molecule type" value="Genomic_DNA"/>
</dbReference>
<evidence type="ECO:0000313" key="3">
    <source>
        <dbReference type="Proteomes" id="UP000490922"/>
    </source>
</evidence>
<feature type="coiled-coil region" evidence="1">
    <location>
        <begin position="82"/>
        <end position="112"/>
    </location>
</feature>
<evidence type="ECO:0000256" key="1">
    <source>
        <dbReference type="SAM" id="Coils"/>
    </source>
</evidence>
<reference evidence="2 3" key="1">
    <citation type="submission" date="2019-09" db="EMBL/GenBank/DDBJ databases">
        <title>Flavobacterium sp. nov., isolated from glacier ice.</title>
        <authorList>
            <person name="Liu Q."/>
        </authorList>
    </citation>
    <scope>NUCLEOTIDE SEQUENCE [LARGE SCALE GENOMIC DNA]</scope>
    <source>
        <strain evidence="2 3">NBRC 112527</strain>
    </source>
</reference>
<sequence>MKESDYLDNIGNDKHSNDQIVEAIINRVVSFKKLQETGEFDHSRQKKIKALLNEKYDVAFSAANSISELQNYLEDFPEGNHITEVNTKIKEIQAEINRTKKEQEERDRMLREIKHSINENTIDEIIDKLSDSDLYNLCNDLEIDFQIIKNFKEPPITFNAIPKKENEVPQGYTDVFFWGIPSSGKTCALSAILSTIKNDYSMEAPDCDIKFGATYRTSLVNIFNTEIGYLPPRTNEDRTQYMPFLFYKRGEKNKRRISFFELSGEVFKSFYEKVNDTKIILDKDRDGIEQSFKTLELLLNSSNQKIHFFFIDYNQETKNSIDIETGLTQYDYLEAATTYFRDNNDIFKKKTDAVYVVVTKSDEIQADNNKQRAEKAKLFLEENFGNFMDVLSNQCNRNSVHLEVKLFSIGKVYFKRICKINRASSINIINDLLDRVKPISNNRFKDFFNR</sequence>
<proteinExistence type="predicted"/>
<gene>
    <name evidence="2" type="ORF">F6464_02420</name>
</gene>
<accession>A0A7J5AKJ7</accession>
<dbReference type="Proteomes" id="UP000490922">
    <property type="component" value="Unassembled WGS sequence"/>
</dbReference>
<comment type="caution">
    <text evidence="2">The sequence shown here is derived from an EMBL/GenBank/DDBJ whole genome shotgun (WGS) entry which is preliminary data.</text>
</comment>
<protein>
    <submittedName>
        <fullName evidence="2">Uncharacterized protein</fullName>
    </submittedName>
</protein>
<evidence type="ECO:0000313" key="2">
    <source>
        <dbReference type="EMBL" id="KAB1157958.1"/>
    </source>
</evidence>
<keyword evidence="1" id="KW-0175">Coiled coil</keyword>